<dbReference type="InterPro" id="IPR009057">
    <property type="entry name" value="Homeodomain-like_sf"/>
</dbReference>
<evidence type="ECO:0000313" key="6">
    <source>
        <dbReference type="EMBL" id="VVQ09682.1"/>
    </source>
</evidence>
<dbReference type="SUPFAM" id="SSF46689">
    <property type="entry name" value="Homeodomain-like"/>
    <property type="match status" value="1"/>
</dbReference>
<keyword evidence="2 4" id="KW-0238">DNA-binding</keyword>
<evidence type="ECO:0000256" key="1">
    <source>
        <dbReference type="ARBA" id="ARBA00023015"/>
    </source>
</evidence>
<dbReference type="GO" id="GO:0003677">
    <property type="term" value="F:DNA binding"/>
    <property type="evidence" value="ECO:0007669"/>
    <property type="project" value="UniProtKB-UniRule"/>
</dbReference>
<sequence length="213" mass="23060">MPRVSRKQADLNRETIVDAATRLFRERGLHGISVVDVMAAAGLTHGGFYGHFESREALAQEASGRAFEQAAQRWLGRVAEQDSKDAARRAVVETYLSDESRDNPGDSCPVVAFAGDMCHEAAESGLRQTYLQGLNNLLDSLGSLLDAEDEAGKRQQALVQYSLMFGALMLSRATRGDPLSDEILEAARAVLTPSKQSDVRAEFSMPTGSPACL</sequence>
<keyword evidence="1" id="KW-0805">Transcription regulation</keyword>
<feature type="DNA-binding region" description="H-T-H motif" evidence="4">
    <location>
        <begin position="33"/>
        <end position="52"/>
    </location>
</feature>
<keyword evidence="3" id="KW-0804">Transcription</keyword>
<dbReference type="SUPFAM" id="SSF48498">
    <property type="entry name" value="Tetracyclin repressor-like, C-terminal domain"/>
    <property type="match status" value="1"/>
</dbReference>
<evidence type="ECO:0000256" key="2">
    <source>
        <dbReference type="ARBA" id="ARBA00023125"/>
    </source>
</evidence>
<dbReference type="InterPro" id="IPR001647">
    <property type="entry name" value="HTH_TetR"/>
</dbReference>
<dbReference type="EMBL" id="CABVJE010000015">
    <property type="protein sequence ID" value="VVQ09682.1"/>
    <property type="molecule type" value="Genomic_DNA"/>
</dbReference>
<feature type="domain" description="HTH tetR-type" evidence="5">
    <location>
        <begin position="10"/>
        <end position="70"/>
    </location>
</feature>
<dbReference type="RefSeq" id="WP_150673225.1">
    <property type="nucleotide sequence ID" value="NZ_CABVJE010000015.1"/>
</dbReference>
<dbReference type="InterPro" id="IPR036271">
    <property type="entry name" value="Tet_transcr_reg_TetR-rel_C_sf"/>
</dbReference>
<reference evidence="6 7" key="1">
    <citation type="submission" date="2019-09" db="EMBL/GenBank/DDBJ databases">
        <authorList>
            <person name="Chandra G."/>
            <person name="Truman W A."/>
        </authorList>
    </citation>
    <scope>NUCLEOTIDE SEQUENCE [LARGE SCALE GENOMIC DNA]</scope>
    <source>
        <strain evidence="6">PS938</strain>
    </source>
</reference>
<accession>A0A5E7UE80</accession>
<dbReference type="AlphaFoldDB" id="A0A5E7UE80"/>
<evidence type="ECO:0000256" key="4">
    <source>
        <dbReference type="PROSITE-ProRule" id="PRU00335"/>
    </source>
</evidence>
<protein>
    <recommendedName>
        <fullName evidence="5">HTH tetR-type domain-containing protein</fullName>
    </recommendedName>
</protein>
<gene>
    <name evidence="6" type="ORF">PS938_03438</name>
</gene>
<dbReference type="PRINTS" id="PR00455">
    <property type="entry name" value="HTHTETR"/>
</dbReference>
<evidence type="ECO:0000256" key="3">
    <source>
        <dbReference type="ARBA" id="ARBA00023163"/>
    </source>
</evidence>
<dbReference type="Proteomes" id="UP000327191">
    <property type="component" value="Unassembled WGS sequence"/>
</dbReference>
<dbReference type="PANTHER" id="PTHR47506:SF7">
    <property type="entry name" value="TRANSCRIPTIONAL REGULATORY PROTEIN"/>
    <property type="match status" value="1"/>
</dbReference>
<evidence type="ECO:0000313" key="7">
    <source>
        <dbReference type="Proteomes" id="UP000327191"/>
    </source>
</evidence>
<dbReference type="Gene3D" id="1.10.10.60">
    <property type="entry name" value="Homeodomain-like"/>
    <property type="match status" value="1"/>
</dbReference>
<dbReference type="Pfam" id="PF00440">
    <property type="entry name" value="TetR_N"/>
    <property type="match status" value="1"/>
</dbReference>
<dbReference type="Gene3D" id="1.10.357.10">
    <property type="entry name" value="Tetracycline Repressor, domain 2"/>
    <property type="match status" value="1"/>
</dbReference>
<dbReference type="PANTHER" id="PTHR47506">
    <property type="entry name" value="TRANSCRIPTIONAL REGULATORY PROTEIN"/>
    <property type="match status" value="1"/>
</dbReference>
<proteinExistence type="predicted"/>
<organism evidence="6 7">
    <name type="scientific">Pseudomonas fluorescens</name>
    <dbReference type="NCBI Taxonomy" id="294"/>
    <lineage>
        <taxon>Bacteria</taxon>
        <taxon>Pseudomonadati</taxon>
        <taxon>Pseudomonadota</taxon>
        <taxon>Gammaproteobacteria</taxon>
        <taxon>Pseudomonadales</taxon>
        <taxon>Pseudomonadaceae</taxon>
        <taxon>Pseudomonas</taxon>
    </lineage>
</organism>
<dbReference type="PROSITE" id="PS50977">
    <property type="entry name" value="HTH_TETR_2"/>
    <property type="match status" value="1"/>
</dbReference>
<name>A0A5E7UE80_PSEFL</name>
<evidence type="ECO:0000259" key="5">
    <source>
        <dbReference type="PROSITE" id="PS50977"/>
    </source>
</evidence>
<dbReference type="OrthoDB" id="9798857at2"/>